<dbReference type="Gene3D" id="1.10.150.130">
    <property type="match status" value="1"/>
</dbReference>
<evidence type="ECO:0000256" key="5">
    <source>
        <dbReference type="PROSITE-ProRule" id="PRU01248"/>
    </source>
</evidence>
<dbReference type="PANTHER" id="PTHR30349:SF41">
    <property type="entry name" value="INTEGRASE_RECOMBINASE PROTEIN MJ0367-RELATED"/>
    <property type="match status" value="1"/>
</dbReference>
<dbReference type="STRING" id="349095.SAMN05660299_01726"/>
<dbReference type="Pfam" id="PF14659">
    <property type="entry name" value="Phage_int_SAM_3"/>
    <property type="match status" value="1"/>
</dbReference>
<evidence type="ECO:0000256" key="2">
    <source>
        <dbReference type="ARBA" id="ARBA00022908"/>
    </source>
</evidence>
<sequence length="397" mass="46201">MTGTFRRKKGTSDKWVLTARFGYDPKGKEIRRDKTVKARNKSEAQHQLGLWLSELEKYDVNTESATLTAFSKDWLTKYAAMEKLAPRTVDSYRRLIDRYIQPNLGNVALKDITPAMITDFLAKLLTEKRNEKQRRSNDKRLSPLTVKSVYYLFGHIMRTAYRLDQIPSNPMEKVDPPKGKPKAPKIFKAETIRQLFIALTEENHTYQLLILLDLTTGCREGEVLGLSWNDYDEEAHTIHVHQTVQYTPGKGTYLYPHTKTENSQRDIYVIPQLRSMLKEARSEFEHIKEHAGKQWNPYDLIFYLSDGTPMRPNTISNWFTNFIRRHHIEAMRFHDLRGYFATQLMINGHSLPDIIKRTGHSKASTLLDYYGHAIEENKEVINQSITTTFDNIKKISS</sequence>
<dbReference type="CDD" id="cd01189">
    <property type="entry name" value="INT_ICEBs1_C_like"/>
    <property type="match status" value="1"/>
</dbReference>
<dbReference type="PANTHER" id="PTHR30349">
    <property type="entry name" value="PHAGE INTEGRASE-RELATED"/>
    <property type="match status" value="1"/>
</dbReference>
<dbReference type="InterPro" id="IPR004107">
    <property type="entry name" value="Integrase_SAM-like_N"/>
</dbReference>
<evidence type="ECO:0000259" key="6">
    <source>
        <dbReference type="PROSITE" id="PS51898"/>
    </source>
</evidence>
<dbReference type="AlphaFoldDB" id="A0A1G9X0J6"/>
<dbReference type="InterPro" id="IPR050090">
    <property type="entry name" value="Tyrosine_recombinase_XerCD"/>
</dbReference>
<evidence type="ECO:0000256" key="3">
    <source>
        <dbReference type="ARBA" id="ARBA00023125"/>
    </source>
</evidence>
<evidence type="ECO:0000313" key="9">
    <source>
        <dbReference type="Proteomes" id="UP000199309"/>
    </source>
</evidence>
<dbReference type="PROSITE" id="PS51900">
    <property type="entry name" value="CB"/>
    <property type="match status" value="1"/>
</dbReference>
<dbReference type="RefSeq" id="WP_176762924.1">
    <property type="nucleotide sequence ID" value="NZ_FNHQ01000016.1"/>
</dbReference>
<organism evidence="8 9">
    <name type="scientific">Megasphaera paucivorans</name>
    <dbReference type="NCBI Taxonomy" id="349095"/>
    <lineage>
        <taxon>Bacteria</taxon>
        <taxon>Bacillati</taxon>
        <taxon>Bacillota</taxon>
        <taxon>Negativicutes</taxon>
        <taxon>Veillonellales</taxon>
        <taxon>Veillonellaceae</taxon>
        <taxon>Megasphaera</taxon>
    </lineage>
</organism>
<dbReference type="InterPro" id="IPR044068">
    <property type="entry name" value="CB"/>
</dbReference>
<feature type="domain" description="Tyr recombinase" evidence="6">
    <location>
        <begin position="182"/>
        <end position="382"/>
    </location>
</feature>
<reference evidence="8 9" key="1">
    <citation type="submission" date="2016-10" db="EMBL/GenBank/DDBJ databases">
        <authorList>
            <person name="de Groot N.N."/>
        </authorList>
    </citation>
    <scope>NUCLEOTIDE SEQUENCE [LARGE SCALE GENOMIC DNA]</scope>
    <source>
        <strain evidence="8 9">DSM 16981</strain>
    </source>
</reference>
<dbReference type="InterPro" id="IPR002104">
    <property type="entry name" value="Integrase_catalytic"/>
</dbReference>
<dbReference type="GO" id="GO:0006310">
    <property type="term" value="P:DNA recombination"/>
    <property type="evidence" value="ECO:0007669"/>
    <property type="project" value="UniProtKB-KW"/>
</dbReference>
<dbReference type="InterPro" id="IPR011010">
    <property type="entry name" value="DNA_brk_join_enz"/>
</dbReference>
<comment type="similarity">
    <text evidence="1">Belongs to the 'phage' integrase family.</text>
</comment>
<dbReference type="Proteomes" id="UP000199309">
    <property type="component" value="Unassembled WGS sequence"/>
</dbReference>
<dbReference type="GO" id="GO:0003677">
    <property type="term" value="F:DNA binding"/>
    <property type="evidence" value="ECO:0007669"/>
    <property type="project" value="UniProtKB-UniRule"/>
</dbReference>
<dbReference type="GO" id="GO:0015074">
    <property type="term" value="P:DNA integration"/>
    <property type="evidence" value="ECO:0007669"/>
    <property type="project" value="UniProtKB-KW"/>
</dbReference>
<dbReference type="InterPro" id="IPR013762">
    <property type="entry name" value="Integrase-like_cat_sf"/>
</dbReference>
<proteinExistence type="inferred from homology"/>
<keyword evidence="2" id="KW-0229">DNA integration</keyword>
<keyword evidence="3 5" id="KW-0238">DNA-binding</keyword>
<dbReference type="Gene3D" id="1.10.443.10">
    <property type="entry name" value="Intergrase catalytic core"/>
    <property type="match status" value="1"/>
</dbReference>
<name>A0A1G9X0J6_9FIRM</name>
<evidence type="ECO:0000259" key="7">
    <source>
        <dbReference type="PROSITE" id="PS51900"/>
    </source>
</evidence>
<dbReference type="EMBL" id="FNHQ01000016">
    <property type="protein sequence ID" value="SDM90021.1"/>
    <property type="molecule type" value="Genomic_DNA"/>
</dbReference>
<protein>
    <submittedName>
        <fullName evidence="8">Site-specific recombinase XerD</fullName>
    </submittedName>
</protein>
<dbReference type="PROSITE" id="PS51898">
    <property type="entry name" value="TYR_RECOMBINASE"/>
    <property type="match status" value="1"/>
</dbReference>
<evidence type="ECO:0000313" key="8">
    <source>
        <dbReference type="EMBL" id="SDM90021.1"/>
    </source>
</evidence>
<keyword evidence="9" id="KW-1185">Reference proteome</keyword>
<accession>A0A1G9X0J6</accession>
<evidence type="ECO:0000256" key="4">
    <source>
        <dbReference type="ARBA" id="ARBA00023172"/>
    </source>
</evidence>
<feature type="domain" description="Core-binding (CB)" evidence="7">
    <location>
        <begin position="65"/>
        <end position="161"/>
    </location>
</feature>
<gene>
    <name evidence="8" type="ORF">SAMN05660299_01726</name>
</gene>
<keyword evidence="4" id="KW-0233">DNA recombination</keyword>
<evidence type="ECO:0000256" key="1">
    <source>
        <dbReference type="ARBA" id="ARBA00008857"/>
    </source>
</evidence>
<dbReference type="SUPFAM" id="SSF56349">
    <property type="entry name" value="DNA breaking-rejoining enzymes"/>
    <property type="match status" value="1"/>
</dbReference>
<dbReference type="InterPro" id="IPR010998">
    <property type="entry name" value="Integrase_recombinase_N"/>
</dbReference>
<dbReference type="Pfam" id="PF00589">
    <property type="entry name" value="Phage_integrase"/>
    <property type="match status" value="1"/>
</dbReference>